<dbReference type="GO" id="GO:0004844">
    <property type="term" value="F:uracil DNA N-glycosylase activity"/>
    <property type="evidence" value="ECO:0007669"/>
    <property type="project" value="TreeGrafter"/>
</dbReference>
<feature type="region of interest" description="Disordered" evidence="4">
    <location>
        <begin position="257"/>
        <end position="302"/>
    </location>
</feature>
<dbReference type="GO" id="GO:0008263">
    <property type="term" value="F:pyrimidine-specific mismatch base pair DNA N-glycosylase activity"/>
    <property type="evidence" value="ECO:0007669"/>
    <property type="project" value="TreeGrafter"/>
</dbReference>
<evidence type="ECO:0000259" key="5">
    <source>
        <dbReference type="Pfam" id="PF03167"/>
    </source>
</evidence>
<protein>
    <recommendedName>
        <fullName evidence="5">Uracil-DNA glycosylase-like domain-containing protein</fullName>
    </recommendedName>
</protein>
<dbReference type="EMBL" id="CP143786">
    <property type="protein sequence ID" value="WVN87982.1"/>
    <property type="molecule type" value="Genomic_DNA"/>
</dbReference>
<reference evidence="6" key="2">
    <citation type="journal article" date="2022" name="Elife">
        <title>Obligate sexual reproduction of a homothallic fungus closely related to the Cryptococcus pathogenic species complex.</title>
        <authorList>
            <person name="Passer A.R."/>
            <person name="Clancey S.A."/>
            <person name="Shea T."/>
            <person name="David-Palma M."/>
            <person name="Averette A.F."/>
            <person name="Boekhout T."/>
            <person name="Porcel B.M."/>
            <person name="Nowrousian M."/>
            <person name="Cuomo C.A."/>
            <person name="Sun S."/>
            <person name="Heitman J."/>
            <person name="Coelho M.A."/>
        </authorList>
    </citation>
    <scope>NUCLEOTIDE SEQUENCE</scope>
    <source>
        <strain evidence="6">CBS 7841</strain>
    </source>
</reference>
<evidence type="ECO:0000256" key="1">
    <source>
        <dbReference type="ARBA" id="ARBA00022763"/>
    </source>
</evidence>
<organism evidence="6 7">
    <name type="scientific">Cryptococcus depauperatus CBS 7841</name>
    <dbReference type="NCBI Taxonomy" id="1295531"/>
    <lineage>
        <taxon>Eukaryota</taxon>
        <taxon>Fungi</taxon>
        <taxon>Dikarya</taxon>
        <taxon>Basidiomycota</taxon>
        <taxon>Agaricomycotina</taxon>
        <taxon>Tremellomycetes</taxon>
        <taxon>Tremellales</taxon>
        <taxon>Cryptococcaceae</taxon>
        <taxon>Cryptococcus</taxon>
    </lineage>
</organism>
<evidence type="ECO:0000256" key="3">
    <source>
        <dbReference type="ARBA" id="ARBA00023204"/>
    </source>
</evidence>
<name>A0AAJ8JT43_9TREE</name>
<dbReference type="Gene3D" id="3.40.470.10">
    <property type="entry name" value="Uracil-DNA glycosylase-like domain"/>
    <property type="match status" value="1"/>
</dbReference>
<dbReference type="Pfam" id="PF03167">
    <property type="entry name" value="UDG"/>
    <property type="match status" value="1"/>
</dbReference>
<keyword evidence="3" id="KW-0234">DNA repair</keyword>
<dbReference type="KEGG" id="cdep:91087390"/>
<keyword evidence="1" id="KW-0227">DNA damage</keyword>
<dbReference type="CDD" id="cd10028">
    <property type="entry name" value="UDG-F2_TDG_MUG"/>
    <property type="match status" value="1"/>
</dbReference>
<dbReference type="InterPro" id="IPR005122">
    <property type="entry name" value="Uracil-DNA_glycosylase-like"/>
</dbReference>
<gene>
    <name evidence="6" type="ORF">L203_103179</name>
</gene>
<proteinExistence type="predicted"/>
<keyword evidence="7" id="KW-1185">Reference proteome</keyword>
<dbReference type="GeneID" id="91087390"/>
<dbReference type="PANTHER" id="PTHR12159:SF9">
    <property type="entry name" value="G_T MISMATCH-SPECIFIC THYMINE DNA GLYCOSYLASE"/>
    <property type="match status" value="1"/>
</dbReference>
<dbReference type="RefSeq" id="XP_066068682.1">
    <property type="nucleotide sequence ID" value="XM_066212585.1"/>
</dbReference>
<dbReference type="SUPFAM" id="SSF52141">
    <property type="entry name" value="Uracil-DNA glycosylase-like"/>
    <property type="match status" value="1"/>
</dbReference>
<evidence type="ECO:0000313" key="6">
    <source>
        <dbReference type="EMBL" id="WVN87982.1"/>
    </source>
</evidence>
<evidence type="ECO:0000256" key="2">
    <source>
        <dbReference type="ARBA" id="ARBA00022801"/>
    </source>
</evidence>
<accession>A0AAJ8JT43</accession>
<dbReference type="PANTHER" id="PTHR12159">
    <property type="entry name" value="G/T AND G/U MISMATCH-SPECIFIC DNA GLYCOSYLASE"/>
    <property type="match status" value="1"/>
</dbReference>
<feature type="region of interest" description="Disordered" evidence="4">
    <location>
        <begin position="31"/>
        <end position="80"/>
    </location>
</feature>
<dbReference type="GO" id="GO:0006285">
    <property type="term" value="P:base-excision repair, AP site formation"/>
    <property type="evidence" value="ECO:0007669"/>
    <property type="project" value="InterPro"/>
</dbReference>
<keyword evidence="2" id="KW-0378">Hydrolase</keyword>
<feature type="domain" description="Uracil-DNA glycosylase-like" evidence="5">
    <location>
        <begin position="126"/>
        <end position="303"/>
    </location>
</feature>
<evidence type="ECO:0000313" key="7">
    <source>
        <dbReference type="Proteomes" id="UP000094043"/>
    </source>
</evidence>
<sequence>MTSDEEAKNPSPASRAFAAKLAKYAYNPTRKTKPYTLKSSSCGKSPLKTAASPLKKRTYAESEEELSGSPSKKAASKVIKKPRGYASPEVYQHLRPVNDLLSDNLDLVFCGIKYVRPLRSSRDNCKQSSESGHHFAHPTNKFWRALHQSGLTSRLMSPKEDHHIVDEYNYGLTNLVDRPTSEQSELSTLEMRLNTYQLLLKFVKYRPKVVCFVGKKIWDIFGSVVSRACNEISNKTERDEGCNDNVESFMPVKNQVKKEPHMGNSVKTAEQKPGLSSPVPDKSSGLVSHETPSPLVKNSKKKTTKSSFNFSAPQKFRLPHMLDTNRNVSYTYFFVVPSTSGLERTPFRDQVSNFVALKSLVESLTDDHPLEGTFLDIDILGVEQIVEKIRLAAIQKSS</sequence>
<reference evidence="6" key="3">
    <citation type="submission" date="2024-01" db="EMBL/GenBank/DDBJ databases">
        <authorList>
            <person name="Coelho M.A."/>
            <person name="David-Palma M."/>
            <person name="Shea T."/>
            <person name="Sun S."/>
            <person name="Cuomo C.A."/>
            <person name="Heitman J."/>
        </authorList>
    </citation>
    <scope>NUCLEOTIDE SEQUENCE</scope>
    <source>
        <strain evidence="6">CBS 7841</strain>
    </source>
</reference>
<dbReference type="InterPro" id="IPR015637">
    <property type="entry name" value="MUG/TDG"/>
</dbReference>
<dbReference type="InterPro" id="IPR036895">
    <property type="entry name" value="Uracil-DNA_glycosylase-like_sf"/>
</dbReference>
<reference evidence="6" key="1">
    <citation type="submission" date="2016-06" db="EMBL/GenBank/DDBJ databases">
        <authorList>
            <person name="Cuomo C."/>
            <person name="Litvintseva A."/>
            <person name="Heitman J."/>
            <person name="Chen Y."/>
            <person name="Sun S."/>
            <person name="Springer D."/>
            <person name="Dromer F."/>
            <person name="Young S."/>
            <person name="Zeng Q."/>
            <person name="Chapman S."/>
            <person name="Gujja S."/>
            <person name="Saif S."/>
            <person name="Birren B."/>
        </authorList>
    </citation>
    <scope>NUCLEOTIDE SEQUENCE</scope>
    <source>
        <strain evidence="6">CBS 7841</strain>
    </source>
</reference>
<dbReference type="Proteomes" id="UP000094043">
    <property type="component" value="Chromosome 3"/>
</dbReference>
<dbReference type="AlphaFoldDB" id="A0AAJ8JT43"/>
<evidence type="ECO:0000256" key="4">
    <source>
        <dbReference type="SAM" id="MobiDB-lite"/>
    </source>
</evidence>